<dbReference type="EMBL" id="QUSY01000592">
    <property type="protein sequence ID" value="RHY28396.1"/>
    <property type="molecule type" value="Genomic_DNA"/>
</dbReference>
<keyword evidence="6" id="KW-1185">Reference proteome</keyword>
<proteinExistence type="inferred from homology"/>
<dbReference type="CDD" id="cd02248">
    <property type="entry name" value="Peptidase_C1A"/>
    <property type="match status" value="1"/>
</dbReference>
<dbReference type="GO" id="GO:0008234">
    <property type="term" value="F:cysteine-type peptidase activity"/>
    <property type="evidence" value="ECO:0007669"/>
    <property type="project" value="InterPro"/>
</dbReference>
<protein>
    <recommendedName>
        <fullName evidence="4">PH domain-containing protein</fullName>
    </recommendedName>
</protein>
<evidence type="ECO:0000259" key="4">
    <source>
        <dbReference type="PROSITE" id="PS50003"/>
    </source>
</evidence>
<keyword evidence="2" id="KW-0865">Zymogen</keyword>
<keyword evidence="3" id="KW-0732">Signal</keyword>
<evidence type="ECO:0000256" key="3">
    <source>
        <dbReference type="SAM" id="SignalP"/>
    </source>
</evidence>
<dbReference type="AlphaFoldDB" id="A0A3R6V981"/>
<gene>
    <name evidence="5" type="ORF">DYB32_006005</name>
</gene>
<evidence type="ECO:0000256" key="2">
    <source>
        <dbReference type="ARBA" id="ARBA00023145"/>
    </source>
</evidence>
<name>A0A3R6V981_9STRA</name>
<dbReference type="InterPro" id="IPR013128">
    <property type="entry name" value="Peptidase_C1A"/>
</dbReference>
<dbReference type="Proteomes" id="UP000285060">
    <property type="component" value="Unassembled WGS sequence"/>
</dbReference>
<dbReference type="InterPro" id="IPR011993">
    <property type="entry name" value="PH-like_dom_sf"/>
</dbReference>
<dbReference type="PANTHER" id="PTHR12411">
    <property type="entry name" value="CYSTEINE PROTEASE FAMILY C1-RELATED"/>
    <property type="match status" value="1"/>
</dbReference>
<dbReference type="InterPro" id="IPR038765">
    <property type="entry name" value="Papain-like_cys_pep_sf"/>
</dbReference>
<dbReference type="SUPFAM" id="SSF54001">
    <property type="entry name" value="Cysteine proteinases"/>
    <property type="match status" value="1"/>
</dbReference>
<feature type="chain" id="PRO_5018716246" description="PH domain-containing protein" evidence="3">
    <location>
        <begin position="16"/>
        <end position="561"/>
    </location>
</feature>
<organism evidence="5 6">
    <name type="scientific">Aphanomyces invadans</name>
    <dbReference type="NCBI Taxonomy" id="157072"/>
    <lineage>
        <taxon>Eukaryota</taxon>
        <taxon>Sar</taxon>
        <taxon>Stramenopiles</taxon>
        <taxon>Oomycota</taxon>
        <taxon>Saprolegniomycetes</taxon>
        <taxon>Saprolegniales</taxon>
        <taxon>Verrucalvaceae</taxon>
        <taxon>Aphanomyces</taxon>
    </lineage>
</organism>
<feature type="signal peptide" evidence="3">
    <location>
        <begin position="1"/>
        <end position="15"/>
    </location>
</feature>
<dbReference type="InterPro" id="IPR039417">
    <property type="entry name" value="Peptidase_C1A_papain-like"/>
</dbReference>
<dbReference type="Gene3D" id="3.90.70.10">
    <property type="entry name" value="Cysteine proteinases"/>
    <property type="match status" value="1"/>
</dbReference>
<dbReference type="VEuPathDB" id="FungiDB:H310_15262"/>
<reference evidence="5 6" key="1">
    <citation type="submission" date="2018-08" db="EMBL/GenBank/DDBJ databases">
        <title>Aphanomyces genome sequencing and annotation.</title>
        <authorList>
            <person name="Minardi D."/>
            <person name="Oidtmann B."/>
            <person name="Van Der Giezen M."/>
            <person name="Studholme D.J."/>
        </authorList>
    </citation>
    <scope>NUCLEOTIDE SEQUENCE [LARGE SCALE GENOMIC DNA]</scope>
    <source>
        <strain evidence="5 6">NJM0002</strain>
    </source>
</reference>
<comment type="similarity">
    <text evidence="1">Belongs to the peptidase C1 family.</text>
</comment>
<dbReference type="InterPro" id="IPR000668">
    <property type="entry name" value="Peptidase_C1A_C"/>
</dbReference>
<dbReference type="Pfam" id="PF00169">
    <property type="entry name" value="PH"/>
    <property type="match status" value="1"/>
</dbReference>
<dbReference type="PROSITE" id="PS50003">
    <property type="entry name" value="PH_DOMAIN"/>
    <property type="match status" value="1"/>
</dbReference>
<dbReference type="SUPFAM" id="SSF50729">
    <property type="entry name" value="PH domain-like"/>
    <property type="match status" value="1"/>
</dbReference>
<dbReference type="PROSITE" id="PS00639">
    <property type="entry name" value="THIOL_PROTEASE_HIS"/>
    <property type="match status" value="1"/>
</dbReference>
<sequence>MKLFVALVAASAAASKQSVSTLSADERSVLRAELAAWRKEFEPAAAALGVLPQAIMSMSPQDAEEDALQRLYDNKVAIEEASRNNPDATFDDKNPFALMTQAEFNEFVKGMSLQETPSAIHSVPEADLNVQESPSAIYSVPEADLNVSSVKAASVDWTTHKCVNPVIGSQGGCKNGYVFAAVAAAEMAHCLVTGDRVDLSEQQVTSCSTVHGTAGCYGGMPQGAMTYLSKNGICSESEYPFLSGLIGLTGTCQSHSCTKKQLSIGAPVRTWSEESLDLVLNTQPVAVSVAATNPVWKNYREGVISHCNAQYSDHAVLAVGYDEKSYKLRNSWGDKWGEGGYIRLQRGVKARGTCHVAENIVFPKIDRTPMPPRPAQCGRCTGCFHPFEGECFSADYDKDYCDSNSASTLFKKSSGNGLFKRYGWTPRHCRLTSTSLEYFTHQDGKLKGAIDLTECTVQSFEALPTDCLKYNRSASTAWRLAIQTPTHKYFVATSSERDMHEWLRALQAVVKLNEMRWMQPYHGYTHRVRMRSLLDPSELISDNYELKIHRKCSCDEYALSD</sequence>
<dbReference type="InterPro" id="IPR001849">
    <property type="entry name" value="PH_domain"/>
</dbReference>
<dbReference type="InterPro" id="IPR025660">
    <property type="entry name" value="Pept_his_AS"/>
</dbReference>
<dbReference type="SMART" id="SM00233">
    <property type="entry name" value="PH"/>
    <property type="match status" value="1"/>
</dbReference>
<dbReference type="GO" id="GO:0006508">
    <property type="term" value="P:proteolysis"/>
    <property type="evidence" value="ECO:0007669"/>
    <property type="project" value="InterPro"/>
</dbReference>
<evidence type="ECO:0000313" key="5">
    <source>
        <dbReference type="EMBL" id="RHY28396.1"/>
    </source>
</evidence>
<comment type="caution">
    <text evidence="5">The sequence shown here is derived from an EMBL/GenBank/DDBJ whole genome shotgun (WGS) entry which is preliminary data.</text>
</comment>
<evidence type="ECO:0000256" key="1">
    <source>
        <dbReference type="ARBA" id="ARBA00008455"/>
    </source>
</evidence>
<dbReference type="SMART" id="SM00645">
    <property type="entry name" value="Pept_C1"/>
    <property type="match status" value="1"/>
</dbReference>
<dbReference type="VEuPathDB" id="FungiDB:H310_14202"/>
<evidence type="ECO:0000313" key="6">
    <source>
        <dbReference type="Proteomes" id="UP000285060"/>
    </source>
</evidence>
<dbReference type="Pfam" id="PF00112">
    <property type="entry name" value="Peptidase_C1"/>
    <property type="match status" value="1"/>
</dbReference>
<accession>A0A3R6V981</accession>
<feature type="domain" description="PH" evidence="4">
    <location>
        <begin position="402"/>
        <end position="511"/>
    </location>
</feature>
<dbReference type="Gene3D" id="2.30.29.30">
    <property type="entry name" value="Pleckstrin-homology domain (PH domain)/Phosphotyrosine-binding domain (PTB)"/>
    <property type="match status" value="1"/>
</dbReference>